<dbReference type="eggNOG" id="COG2197">
    <property type="taxonomic scope" value="Bacteria"/>
</dbReference>
<reference evidence="5 6" key="1">
    <citation type="submission" date="2014-03" db="EMBL/GenBank/DDBJ databases">
        <title>Genomics of Bifidobacteria.</title>
        <authorList>
            <person name="Ventura M."/>
            <person name="Milani C."/>
            <person name="Lugli G.A."/>
        </authorList>
    </citation>
    <scope>NUCLEOTIDE SEQUENCE [LARGE SCALE GENOMIC DNA]</scope>
    <source>
        <strain evidence="5 6">LMG 10738</strain>
    </source>
</reference>
<protein>
    <submittedName>
        <fullName evidence="5">Two-component response regulator</fullName>
    </submittedName>
</protein>
<dbReference type="GO" id="GO:0003677">
    <property type="term" value="F:DNA binding"/>
    <property type="evidence" value="ECO:0007669"/>
    <property type="project" value="UniProtKB-KW"/>
</dbReference>
<keyword evidence="6" id="KW-1185">Reference proteome</keyword>
<dbReference type="InterPro" id="IPR016032">
    <property type="entry name" value="Sig_transdc_resp-reg_C-effctor"/>
</dbReference>
<dbReference type="SMART" id="SM00448">
    <property type="entry name" value="REC"/>
    <property type="match status" value="1"/>
</dbReference>
<dbReference type="PRINTS" id="PR00038">
    <property type="entry name" value="HTHLUXR"/>
</dbReference>
<dbReference type="OrthoDB" id="3243323at2"/>
<feature type="modified residue" description="4-aspartylphosphate" evidence="2">
    <location>
        <position position="60"/>
    </location>
</feature>
<gene>
    <name evidence="5" type="ORF">BCUN_0021</name>
</gene>
<dbReference type="SUPFAM" id="SSF52172">
    <property type="entry name" value="CheY-like"/>
    <property type="match status" value="1"/>
</dbReference>
<dbReference type="SUPFAM" id="SSF46894">
    <property type="entry name" value="C-terminal effector domain of the bipartite response regulators"/>
    <property type="match status" value="1"/>
</dbReference>
<dbReference type="InterPro" id="IPR001789">
    <property type="entry name" value="Sig_transdc_resp-reg_receiver"/>
</dbReference>
<dbReference type="Gene3D" id="3.40.50.2300">
    <property type="match status" value="1"/>
</dbReference>
<evidence type="ECO:0000313" key="6">
    <source>
        <dbReference type="Proteomes" id="UP000029067"/>
    </source>
</evidence>
<dbReference type="STRING" id="1688.BCUN_0021"/>
<evidence type="ECO:0000259" key="4">
    <source>
        <dbReference type="PROSITE" id="PS50110"/>
    </source>
</evidence>
<dbReference type="RefSeq" id="WP_033515193.1">
    <property type="nucleotide sequence ID" value="NZ_JGYV01000001.1"/>
</dbReference>
<dbReference type="PANTHER" id="PTHR43214:SF42">
    <property type="entry name" value="TRANSCRIPTIONAL REGULATORY PROTEIN DESR"/>
    <property type="match status" value="1"/>
</dbReference>
<dbReference type="InterPro" id="IPR000792">
    <property type="entry name" value="Tscrpt_reg_LuxR_C"/>
</dbReference>
<dbReference type="Proteomes" id="UP000029067">
    <property type="component" value="Unassembled WGS sequence"/>
</dbReference>
<sequence length="216" mass="22888">MTAQTIRTGIVDNDVWSGRSIGQWLSSTGSFHVTWCCANAAEAIQRAMMPSTAPQLMLVDMALDGVSGASVCRKVRERSGSIVLIGMTAYDCSKYRDDLAAAGAQGIVGKECIPRELPALLGAIMRDGTADPIVFEPAAQAHARLGSAGRPALPSLSERELAALRLADEGMTTAQISQRMGVSANSVSTYLRRAASKLGTVGRAATIRKCRDYDLL</sequence>
<evidence type="ECO:0000256" key="1">
    <source>
        <dbReference type="ARBA" id="ARBA00023125"/>
    </source>
</evidence>
<dbReference type="GO" id="GO:0006355">
    <property type="term" value="P:regulation of DNA-templated transcription"/>
    <property type="evidence" value="ECO:0007669"/>
    <property type="project" value="InterPro"/>
</dbReference>
<organism evidence="5 6">
    <name type="scientific">Bifidobacterium cuniculi</name>
    <dbReference type="NCBI Taxonomy" id="1688"/>
    <lineage>
        <taxon>Bacteria</taxon>
        <taxon>Bacillati</taxon>
        <taxon>Actinomycetota</taxon>
        <taxon>Actinomycetes</taxon>
        <taxon>Bifidobacteriales</taxon>
        <taxon>Bifidobacteriaceae</taxon>
        <taxon>Bifidobacterium</taxon>
    </lineage>
</organism>
<dbReference type="GO" id="GO:0000160">
    <property type="term" value="P:phosphorelay signal transduction system"/>
    <property type="evidence" value="ECO:0007669"/>
    <property type="project" value="InterPro"/>
</dbReference>
<evidence type="ECO:0000313" key="5">
    <source>
        <dbReference type="EMBL" id="KFI65528.1"/>
    </source>
</evidence>
<accession>A0A087B3C8</accession>
<dbReference type="InterPro" id="IPR036388">
    <property type="entry name" value="WH-like_DNA-bd_sf"/>
</dbReference>
<dbReference type="AlphaFoldDB" id="A0A087B3C8"/>
<feature type="domain" description="HTH luxR-type" evidence="3">
    <location>
        <begin position="149"/>
        <end position="214"/>
    </location>
</feature>
<dbReference type="PROSITE" id="PS50110">
    <property type="entry name" value="RESPONSE_REGULATORY"/>
    <property type="match status" value="1"/>
</dbReference>
<dbReference type="SMART" id="SM00421">
    <property type="entry name" value="HTH_LUXR"/>
    <property type="match status" value="1"/>
</dbReference>
<dbReference type="CDD" id="cd06170">
    <property type="entry name" value="LuxR_C_like"/>
    <property type="match status" value="1"/>
</dbReference>
<evidence type="ECO:0000256" key="2">
    <source>
        <dbReference type="PROSITE-ProRule" id="PRU00169"/>
    </source>
</evidence>
<dbReference type="Pfam" id="PF00072">
    <property type="entry name" value="Response_reg"/>
    <property type="match status" value="1"/>
</dbReference>
<dbReference type="CDD" id="cd00156">
    <property type="entry name" value="REC"/>
    <property type="match status" value="1"/>
</dbReference>
<dbReference type="PROSITE" id="PS00622">
    <property type="entry name" value="HTH_LUXR_1"/>
    <property type="match status" value="1"/>
</dbReference>
<evidence type="ECO:0000259" key="3">
    <source>
        <dbReference type="PROSITE" id="PS50043"/>
    </source>
</evidence>
<dbReference type="PROSITE" id="PS50043">
    <property type="entry name" value="HTH_LUXR_2"/>
    <property type="match status" value="1"/>
</dbReference>
<dbReference type="EMBL" id="JGYV01000001">
    <property type="protein sequence ID" value="KFI65528.1"/>
    <property type="molecule type" value="Genomic_DNA"/>
</dbReference>
<dbReference type="Gene3D" id="1.10.10.10">
    <property type="entry name" value="Winged helix-like DNA-binding domain superfamily/Winged helix DNA-binding domain"/>
    <property type="match status" value="1"/>
</dbReference>
<keyword evidence="1" id="KW-0238">DNA-binding</keyword>
<dbReference type="Pfam" id="PF00196">
    <property type="entry name" value="GerE"/>
    <property type="match status" value="1"/>
</dbReference>
<dbReference type="PANTHER" id="PTHR43214">
    <property type="entry name" value="TWO-COMPONENT RESPONSE REGULATOR"/>
    <property type="match status" value="1"/>
</dbReference>
<feature type="domain" description="Response regulatory" evidence="4">
    <location>
        <begin position="7"/>
        <end position="125"/>
    </location>
</feature>
<name>A0A087B3C8_9BIFI</name>
<proteinExistence type="predicted"/>
<dbReference type="InterPro" id="IPR039420">
    <property type="entry name" value="WalR-like"/>
</dbReference>
<keyword evidence="2" id="KW-0597">Phosphoprotein</keyword>
<dbReference type="InterPro" id="IPR011006">
    <property type="entry name" value="CheY-like_superfamily"/>
</dbReference>
<comment type="caution">
    <text evidence="5">The sequence shown here is derived from an EMBL/GenBank/DDBJ whole genome shotgun (WGS) entry which is preliminary data.</text>
</comment>